<dbReference type="GO" id="GO:0003723">
    <property type="term" value="F:RNA binding"/>
    <property type="evidence" value="ECO:0007669"/>
    <property type="project" value="UniProtKB-UniRule"/>
</dbReference>
<evidence type="ECO:0000313" key="4">
    <source>
        <dbReference type="Proteomes" id="UP000076727"/>
    </source>
</evidence>
<accession>A0A165T4Y4</accession>
<dbReference type="SUPFAM" id="SSF54768">
    <property type="entry name" value="dsRNA-binding domain-like"/>
    <property type="match status" value="1"/>
</dbReference>
<proteinExistence type="predicted"/>
<name>A0A165T4Y4_9APHY</name>
<protein>
    <recommendedName>
        <fullName evidence="2">DRBM domain-containing protein</fullName>
    </recommendedName>
</protein>
<evidence type="ECO:0000256" key="1">
    <source>
        <dbReference type="PROSITE-ProRule" id="PRU00266"/>
    </source>
</evidence>
<dbReference type="OrthoDB" id="3246846at2759"/>
<evidence type="ECO:0000259" key="2">
    <source>
        <dbReference type="PROSITE" id="PS50137"/>
    </source>
</evidence>
<feature type="domain" description="DRBM" evidence="2">
    <location>
        <begin position="6"/>
        <end position="75"/>
    </location>
</feature>
<dbReference type="InterPro" id="IPR014720">
    <property type="entry name" value="dsRBD_dom"/>
</dbReference>
<organism evidence="3 4">
    <name type="scientific">Daedalea quercina L-15889</name>
    <dbReference type="NCBI Taxonomy" id="1314783"/>
    <lineage>
        <taxon>Eukaryota</taxon>
        <taxon>Fungi</taxon>
        <taxon>Dikarya</taxon>
        <taxon>Basidiomycota</taxon>
        <taxon>Agaricomycotina</taxon>
        <taxon>Agaricomycetes</taxon>
        <taxon>Polyporales</taxon>
        <taxon>Fomitopsis</taxon>
    </lineage>
</organism>
<dbReference type="AlphaFoldDB" id="A0A165T4Y4"/>
<reference evidence="3 4" key="1">
    <citation type="journal article" date="2016" name="Mol. Biol. Evol.">
        <title>Comparative Genomics of Early-Diverging Mushroom-Forming Fungi Provides Insights into the Origins of Lignocellulose Decay Capabilities.</title>
        <authorList>
            <person name="Nagy L.G."/>
            <person name="Riley R."/>
            <person name="Tritt A."/>
            <person name="Adam C."/>
            <person name="Daum C."/>
            <person name="Floudas D."/>
            <person name="Sun H."/>
            <person name="Yadav J.S."/>
            <person name="Pangilinan J."/>
            <person name="Larsson K.H."/>
            <person name="Matsuura K."/>
            <person name="Barry K."/>
            <person name="Labutti K."/>
            <person name="Kuo R."/>
            <person name="Ohm R.A."/>
            <person name="Bhattacharya S.S."/>
            <person name="Shirouzu T."/>
            <person name="Yoshinaga Y."/>
            <person name="Martin F.M."/>
            <person name="Grigoriev I.V."/>
            <person name="Hibbett D.S."/>
        </authorList>
    </citation>
    <scope>NUCLEOTIDE SEQUENCE [LARGE SCALE GENOMIC DNA]</scope>
    <source>
        <strain evidence="3 4">L-15889</strain>
    </source>
</reference>
<dbReference type="Pfam" id="PF00035">
    <property type="entry name" value="dsrm"/>
    <property type="match status" value="1"/>
</dbReference>
<sequence>MANEPEGTNALNHYLQTRDKANLLSWDESQQGPRHEPTWTCICKIDGIEYGRGTGQSKQAARAAAAALALEKLVDAEAQTQTEAAATHDDGTTPDAE</sequence>
<keyword evidence="4" id="KW-1185">Reference proteome</keyword>
<dbReference type="Gene3D" id="3.30.160.20">
    <property type="match status" value="1"/>
</dbReference>
<dbReference type="SMART" id="SM00358">
    <property type="entry name" value="DSRM"/>
    <property type="match status" value="1"/>
</dbReference>
<dbReference type="EMBL" id="KV429039">
    <property type="protein sequence ID" value="KZT72936.1"/>
    <property type="molecule type" value="Genomic_DNA"/>
</dbReference>
<evidence type="ECO:0000313" key="3">
    <source>
        <dbReference type="EMBL" id="KZT72936.1"/>
    </source>
</evidence>
<keyword evidence="1" id="KW-0694">RNA-binding</keyword>
<dbReference type="Proteomes" id="UP000076727">
    <property type="component" value="Unassembled WGS sequence"/>
</dbReference>
<gene>
    <name evidence="3" type="ORF">DAEQUDRAFT_762733</name>
</gene>
<dbReference type="PROSITE" id="PS50137">
    <property type="entry name" value="DS_RBD"/>
    <property type="match status" value="1"/>
</dbReference>